<proteinExistence type="predicted"/>
<evidence type="ECO:0000256" key="1">
    <source>
        <dbReference type="SAM" id="MobiDB-lite"/>
    </source>
</evidence>
<feature type="region of interest" description="Disordered" evidence="1">
    <location>
        <begin position="1"/>
        <end position="22"/>
    </location>
</feature>
<sequence>MGKRSEAPKAIRMAPEGAPSPQGLALYVITEEIIVSLPALTHTGREGMIKSAERRPWRAPRPGAERQDREPARAEERDTRGPRPPPQPQTPGRTCPGVIQGHRVVACSLRGVSRKHLPSSFHSGFSGKER</sequence>
<feature type="compositionally biased region" description="Basic and acidic residues" evidence="1">
    <location>
        <begin position="43"/>
        <end position="56"/>
    </location>
</feature>
<evidence type="ECO:0000313" key="3">
    <source>
        <dbReference type="Proteomes" id="UP001066276"/>
    </source>
</evidence>
<accession>A0AAV7US30</accession>
<dbReference type="AlphaFoldDB" id="A0AAV7US30"/>
<reference evidence="2" key="1">
    <citation type="journal article" date="2022" name="bioRxiv">
        <title>Sequencing and chromosome-scale assembly of the giantPleurodeles waltlgenome.</title>
        <authorList>
            <person name="Brown T."/>
            <person name="Elewa A."/>
            <person name="Iarovenko S."/>
            <person name="Subramanian E."/>
            <person name="Araus A.J."/>
            <person name="Petzold A."/>
            <person name="Susuki M."/>
            <person name="Suzuki K.-i.T."/>
            <person name="Hayashi T."/>
            <person name="Toyoda A."/>
            <person name="Oliveira C."/>
            <person name="Osipova E."/>
            <person name="Leigh N.D."/>
            <person name="Simon A."/>
            <person name="Yun M.H."/>
        </authorList>
    </citation>
    <scope>NUCLEOTIDE SEQUENCE</scope>
    <source>
        <strain evidence="2">20211129_DDA</strain>
        <tissue evidence="2">Liver</tissue>
    </source>
</reference>
<comment type="caution">
    <text evidence="2">The sequence shown here is derived from an EMBL/GenBank/DDBJ whole genome shotgun (WGS) entry which is preliminary data.</text>
</comment>
<organism evidence="2 3">
    <name type="scientific">Pleurodeles waltl</name>
    <name type="common">Iberian ribbed newt</name>
    <dbReference type="NCBI Taxonomy" id="8319"/>
    <lineage>
        <taxon>Eukaryota</taxon>
        <taxon>Metazoa</taxon>
        <taxon>Chordata</taxon>
        <taxon>Craniata</taxon>
        <taxon>Vertebrata</taxon>
        <taxon>Euteleostomi</taxon>
        <taxon>Amphibia</taxon>
        <taxon>Batrachia</taxon>
        <taxon>Caudata</taxon>
        <taxon>Salamandroidea</taxon>
        <taxon>Salamandridae</taxon>
        <taxon>Pleurodelinae</taxon>
        <taxon>Pleurodeles</taxon>
    </lineage>
</organism>
<feature type="region of interest" description="Disordered" evidence="1">
    <location>
        <begin position="38"/>
        <end position="130"/>
    </location>
</feature>
<dbReference type="Proteomes" id="UP001066276">
    <property type="component" value="Chromosome 2_2"/>
</dbReference>
<feature type="compositionally biased region" description="Basic and acidic residues" evidence="1">
    <location>
        <begin position="63"/>
        <end position="81"/>
    </location>
</feature>
<keyword evidence="3" id="KW-1185">Reference proteome</keyword>
<name>A0AAV7US30_PLEWA</name>
<protein>
    <submittedName>
        <fullName evidence="2">Uncharacterized protein</fullName>
    </submittedName>
</protein>
<dbReference type="EMBL" id="JANPWB010000004">
    <property type="protein sequence ID" value="KAJ1191249.1"/>
    <property type="molecule type" value="Genomic_DNA"/>
</dbReference>
<evidence type="ECO:0000313" key="2">
    <source>
        <dbReference type="EMBL" id="KAJ1191249.1"/>
    </source>
</evidence>
<gene>
    <name evidence="2" type="ORF">NDU88_000565</name>
</gene>